<sequence>MTTYGLEHIGVLALIVACSVALVLWSRRTERARVDRALRVAGWVLLVDAVLWMLWGFMPWAWNLHESLPLHFSDALRILLPLALILRRPWMIVVACYWGLTLNLQSVLTPDVNYFVCVPLEFFQYWLAHGSGVVLPAVLIWGLGLHPTWRGFAVAYAATVGWAMLAFTANLLLGTNYAYLNRPPAGPSILDLMGPWPQYLLVEAVAIAVGWALLTLPFALVDRRLGTPVAGPGGLLRITGPSRPNDKSRRTGPSRQTGPSAEAGSSPQSSSSTWARRSGP</sequence>
<reference evidence="3 4" key="1">
    <citation type="journal article" date="2013" name="Genome Announc.">
        <title>Draft genome sequence of an Actinobacterium, Brachybacterium muris strain UCD-AY4.</title>
        <authorList>
            <person name="Lo J.R."/>
            <person name="Lang J.M."/>
            <person name="Darling A.E."/>
            <person name="Eisen J.A."/>
            <person name="Coil D.A."/>
        </authorList>
    </citation>
    <scope>NUCLEOTIDE SEQUENCE [LARGE SCALE GENOMIC DNA]</scope>
    <source>
        <strain evidence="3 4">UCD-AY4</strain>
    </source>
</reference>
<name>A0A022KZB1_9MICO</name>
<organism evidence="3 4">
    <name type="scientific">Brachybacterium muris UCD-AY4</name>
    <dbReference type="NCBI Taxonomy" id="1249481"/>
    <lineage>
        <taxon>Bacteria</taxon>
        <taxon>Bacillati</taxon>
        <taxon>Actinomycetota</taxon>
        <taxon>Actinomycetes</taxon>
        <taxon>Micrococcales</taxon>
        <taxon>Dermabacteraceae</taxon>
        <taxon>Brachybacterium</taxon>
    </lineage>
</organism>
<feature type="region of interest" description="Disordered" evidence="1">
    <location>
        <begin position="232"/>
        <end position="280"/>
    </location>
</feature>
<dbReference type="Pfam" id="PF14808">
    <property type="entry name" value="TMEM164"/>
    <property type="match status" value="1"/>
</dbReference>
<dbReference type="NCBIfam" id="TIGR02206">
    <property type="entry name" value="intg_mem_TP0381"/>
    <property type="match status" value="1"/>
</dbReference>
<feature type="transmembrane region" description="Helical" evidence="2">
    <location>
        <begin position="155"/>
        <end position="179"/>
    </location>
</feature>
<dbReference type="STRING" id="1249481.D641_0101825"/>
<dbReference type="HOGENOM" id="CLU_088526_0_0_11"/>
<dbReference type="AlphaFoldDB" id="A0A022KZB1"/>
<feature type="transmembrane region" description="Helical" evidence="2">
    <location>
        <begin position="199"/>
        <end position="221"/>
    </location>
</feature>
<gene>
    <name evidence="3" type="ORF">D641_0101825</name>
</gene>
<dbReference type="InterPro" id="IPR011737">
    <property type="entry name" value="CHP02206_TP0381"/>
</dbReference>
<feature type="transmembrane region" description="Helical" evidence="2">
    <location>
        <begin position="37"/>
        <end position="62"/>
    </location>
</feature>
<evidence type="ECO:0000256" key="1">
    <source>
        <dbReference type="SAM" id="MobiDB-lite"/>
    </source>
</evidence>
<evidence type="ECO:0000313" key="4">
    <source>
        <dbReference type="Proteomes" id="UP000019754"/>
    </source>
</evidence>
<comment type="caution">
    <text evidence="3">The sequence shown here is derived from an EMBL/GenBank/DDBJ whole genome shotgun (WGS) entry which is preliminary data.</text>
</comment>
<proteinExistence type="predicted"/>
<feature type="transmembrane region" description="Helical" evidence="2">
    <location>
        <begin position="6"/>
        <end position="25"/>
    </location>
</feature>
<evidence type="ECO:0000256" key="2">
    <source>
        <dbReference type="SAM" id="Phobius"/>
    </source>
</evidence>
<keyword evidence="2" id="KW-1133">Transmembrane helix</keyword>
<feature type="compositionally biased region" description="Low complexity" evidence="1">
    <location>
        <begin position="258"/>
        <end position="280"/>
    </location>
</feature>
<keyword evidence="2" id="KW-0472">Membrane</keyword>
<evidence type="ECO:0000313" key="3">
    <source>
        <dbReference type="EMBL" id="EYT51214.1"/>
    </source>
</evidence>
<dbReference type="Proteomes" id="UP000019754">
    <property type="component" value="Unassembled WGS sequence"/>
</dbReference>
<accession>A0A022KZB1</accession>
<protein>
    <submittedName>
        <fullName evidence="3">Membrane protein</fullName>
    </submittedName>
</protein>
<keyword evidence="4" id="KW-1185">Reference proteome</keyword>
<keyword evidence="2" id="KW-0812">Transmembrane</keyword>
<dbReference type="EMBL" id="AORC01000002">
    <property type="protein sequence ID" value="EYT51214.1"/>
    <property type="molecule type" value="Genomic_DNA"/>
</dbReference>
<feature type="transmembrane region" description="Helical" evidence="2">
    <location>
        <begin position="123"/>
        <end position="143"/>
    </location>
</feature>